<evidence type="ECO:0000313" key="3">
    <source>
        <dbReference type="Proteomes" id="UP000267654"/>
    </source>
</evidence>
<keyword evidence="1" id="KW-0732">Signal</keyword>
<feature type="non-terminal residue" evidence="2">
    <location>
        <position position="408"/>
    </location>
</feature>
<evidence type="ECO:0000256" key="1">
    <source>
        <dbReference type="ARBA" id="ARBA00022729"/>
    </source>
</evidence>
<organism evidence="2 3">
    <name type="scientific">Aerophobetes bacterium</name>
    <dbReference type="NCBI Taxonomy" id="2030807"/>
    <lineage>
        <taxon>Bacteria</taxon>
        <taxon>Candidatus Aerophobota</taxon>
    </lineage>
</organism>
<gene>
    <name evidence="2" type="ORF">DRI96_06590</name>
</gene>
<proteinExistence type="predicted"/>
<dbReference type="EMBL" id="QMQB01000267">
    <property type="protein sequence ID" value="RLE11212.1"/>
    <property type="molecule type" value="Genomic_DNA"/>
</dbReference>
<name>A0A662DAQ3_UNCAE</name>
<dbReference type="InterPro" id="IPR014755">
    <property type="entry name" value="Cu-Rt/internalin_Ig-like"/>
</dbReference>
<dbReference type="Gene3D" id="2.60.40.1220">
    <property type="match status" value="2"/>
</dbReference>
<protein>
    <submittedName>
        <fullName evidence="2">Uncharacterized protein</fullName>
    </submittedName>
</protein>
<sequence>MIVSRGGLLNQKGNIRKRMLVVGITGLLAIAFTALLLPTMAGAAVKGPYINILAPGAGSIWRGTKEITWEQVDVSGEMTIEWATGDTAAPTDPAAWTLIATRSTATAGTYSCSWDTTSVSDGTNYFVRVRPTGEYTPIGTSGQFTIDNTPPQPASAEFMNDTQVNITFNENLNTSYIDSTRFALSSSSVSHISSSSAAVSTSNMQVVTVTFDKGTIPASVQANGDNCLIIAYDAVRDLAGNPLTPATVSMWVTGDSTTPVVDTSQSSVDSPVNQITGTQVVITLNEAVSEAQTAASFAIYTKETSPVIAASGTLVGASDATNADKWIASMSTVSVSSGVFCSSIYTVKVWNLEDRAGNAIATDVTTAITISTNYIVDASAPTSVNITPVLSPPIISQSTAQFTISASD</sequence>
<accession>A0A662DAQ3</accession>
<dbReference type="AlphaFoldDB" id="A0A662DAQ3"/>
<dbReference type="Proteomes" id="UP000267654">
    <property type="component" value="Unassembled WGS sequence"/>
</dbReference>
<reference evidence="2 3" key="1">
    <citation type="submission" date="2018-06" db="EMBL/GenBank/DDBJ databases">
        <title>Extensive metabolic versatility and redundancy in microbially diverse, dynamic hydrothermal sediments.</title>
        <authorList>
            <person name="Dombrowski N."/>
            <person name="Teske A."/>
            <person name="Baker B.J."/>
        </authorList>
    </citation>
    <scope>NUCLEOTIDE SEQUENCE [LARGE SCALE GENOMIC DNA]</scope>
    <source>
        <strain evidence="2">B19_G9</strain>
    </source>
</reference>
<comment type="caution">
    <text evidence="2">The sequence shown here is derived from an EMBL/GenBank/DDBJ whole genome shotgun (WGS) entry which is preliminary data.</text>
</comment>
<evidence type="ECO:0000313" key="2">
    <source>
        <dbReference type="EMBL" id="RLE11212.1"/>
    </source>
</evidence>